<feature type="compositionally biased region" description="Polar residues" evidence="1">
    <location>
        <begin position="71"/>
        <end position="95"/>
    </location>
</feature>
<organism evidence="2 3">
    <name type="scientific">Paenibacillus ferrarius</name>
    <dbReference type="NCBI Taxonomy" id="1469647"/>
    <lineage>
        <taxon>Bacteria</taxon>
        <taxon>Bacillati</taxon>
        <taxon>Bacillota</taxon>
        <taxon>Bacilli</taxon>
        <taxon>Bacillales</taxon>
        <taxon>Paenibacillaceae</taxon>
        <taxon>Paenibacillus</taxon>
    </lineage>
</organism>
<dbReference type="Proteomes" id="UP000190626">
    <property type="component" value="Unassembled WGS sequence"/>
</dbReference>
<accession>A0A1V4H6H1</accession>
<comment type="caution">
    <text evidence="2">The sequence shown here is derived from an EMBL/GenBank/DDBJ whole genome shotgun (WGS) entry which is preliminary data.</text>
</comment>
<feature type="region of interest" description="Disordered" evidence="1">
    <location>
        <begin position="48"/>
        <end position="95"/>
    </location>
</feature>
<evidence type="ECO:0000256" key="1">
    <source>
        <dbReference type="SAM" id="MobiDB-lite"/>
    </source>
</evidence>
<name>A0A1V4H6H1_9BACL</name>
<dbReference type="RefSeq" id="WP_079421137.1">
    <property type="nucleotide sequence ID" value="NZ_MBTG01000072.1"/>
</dbReference>
<evidence type="ECO:0000313" key="3">
    <source>
        <dbReference type="Proteomes" id="UP000190626"/>
    </source>
</evidence>
<keyword evidence="3" id="KW-1185">Reference proteome</keyword>
<reference evidence="3" key="1">
    <citation type="submission" date="2016-07" db="EMBL/GenBank/DDBJ databases">
        <authorList>
            <person name="Florea S."/>
            <person name="Webb J.S."/>
            <person name="Jaromczyk J."/>
            <person name="Schardl C.L."/>
        </authorList>
    </citation>
    <scope>NUCLEOTIDE SEQUENCE [LARGE SCALE GENOMIC DNA]</scope>
    <source>
        <strain evidence="3">CY1</strain>
    </source>
</reference>
<gene>
    <name evidence="2" type="ORF">BC351_12825</name>
</gene>
<dbReference type="EMBL" id="MBTG01000072">
    <property type="protein sequence ID" value="OPH46818.1"/>
    <property type="molecule type" value="Genomic_DNA"/>
</dbReference>
<protein>
    <submittedName>
        <fullName evidence="2">Uncharacterized protein</fullName>
    </submittedName>
</protein>
<proteinExistence type="predicted"/>
<dbReference type="OrthoDB" id="2632051at2"/>
<sequence length="95" mass="10584">MKKSKWTKWQIGIVLGVLIFYLFQEVKSSPPFLAAVTAASLSKQKLAPVTVQKENASTHVTDSRDARRRNNNQSTAPLNRSSQSELKSHTRSQAS</sequence>
<evidence type="ECO:0000313" key="2">
    <source>
        <dbReference type="EMBL" id="OPH46818.1"/>
    </source>
</evidence>
<dbReference type="AlphaFoldDB" id="A0A1V4H6H1"/>
<dbReference type="STRING" id="1469647.BC351_12825"/>